<evidence type="ECO:0000313" key="1">
    <source>
        <dbReference type="Proteomes" id="UP000025227"/>
    </source>
</evidence>
<proteinExistence type="predicted"/>
<sequence length="71" mass="8140">MHHRNPSTSCLLSECTSDLAPAHSAGFMEFLRQRFRSLANKACICLEEALKLKEEEVKEHIESRNMYMGRG</sequence>
<reference evidence="2" key="1">
    <citation type="submission" date="2020-12" db="UniProtKB">
        <authorList>
            <consortium name="WormBaseParasite"/>
        </authorList>
    </citation>
    <scope>IDENTIFICATION</scope>
    <source>
        <strain evidence="2">MHco3</strain>
    </source>
</reference>
<dbReference type="WBParaSite" id="HCON_00042960-00001">
    <property type="protein sequence ID" value="HCON_00042960-00001"/>
    <property type="gene ID" value="HCON_00042960"/>
</dbReference>
<name>A0A7I4Y2L2_HAECO</name>
<keyword evidence="1" id="KW-1185">Reference proteome</keyword>
<accession>A0A7I4Y2L2</accession>
<dbReference type="AlphaFoldDB" id="A0A7I4Y2L2"/>
<organism evidence="1 2">
    <name type="scientific">Haemonchus contortus</name>
    <name type="common">Barber pole worm</name>
    <dbReference type="NCBI Taxonomy" id="6289"/>
    <lineage>
        <taxon>Eukaryota</taxon>
        <taxon>Metazoa</taxon>
        <taxon>Ecdysozoa</taxon>
        <taxon>Nematoda</taxon>
        <taxon>Chromadorea</taxon>
        <taxon>Rhabditida</taxon>
        <taxon>Rhabditina</taxon>
        <taxon>Rhabditomorpha</taxon>
        <taxon>Strongyloidea</taxon>
        <taxon>Trichostrongylidae</taxon>
        <taxon>Haemonchus</taxon>
    </lineage>
</organism>
<dbReference type="Proteomes" id="UP000025227">
    <property type="component" value="Unplaced"/>
</dbReference>
<evidence type="ECO:0000313" key="2">
    <source>
        <dbReference type="WBParaSite" id="HCON_00042960-00001"/>
    </source>
</evidence>
<protein>
    <submittedName>
        <fullName evidence="2">Ferritin</fullName>
    </submittedName>
</protein>